<proteinExistence type="predicted"/>
<keyword evidence="1" id="KW-0539">Nucleus</keyword>
<feature type="domain" description="Zn(2)-C6 fungal-type" evidence="3">
    <location>
        <begin position="71"/>
        <end position="114"/>
    </location>
</feature>
<dbReference type="Gene3D" id="4.10.240.10">
    <property type="entry name" value="Zn(2)-C6 fungal-type DNA-binding domain"/>
    <property type="match status" value="1"/>
</dbReference>
<gene>
    <name evidence="4" type="ORF">SPSC_00204</name>
</gene>
<dbReference type="PANTHER" id="PTHR31668:SF30">
    <property type="entry name" value="ZN(II)2CYS6 TRANSCRIPTION FACTOR (EUROFUNG)"/>
    <property type="match status" value="1"/>
</dbReference>
<dbReference type="PROSITE" id="PS50048">
    <property type="entry name" value="ZN2_CY6_FUNGAL_2"/>
    <property type="match status" value="1"/>
</dbReference>
<feature type="compositionally biased region" description="Polar residues" evidence="2">
    <location>
        <begin position="874"/>
        <end position="884"/>
    </location>
</feature>
<dbReference type="GO" id="GO:0000981">
    <property type="term" value="F:DNA-binding transcription factor activity, RNA polymerase II-specific"/>
    <property type="evidence" value="ECO:0007669"/>
    <property type="project" value="InterPro"/>
</dbReference>
<dbReference type="CDD" id="cd00067">
    <property type="entry name" value="GAL4"/>
    <property type="match status" value="1"/>
</dbReference>
<name>A0A127Z5X3_9BASI</name>
<evidence type="ECO:0000256" key="2">
    <source>
        <dbReference type="SAM" id="MobiDB-lite"/>
    </source>
</evidence>
<dbReference type="OrthoDB" id="5818554at2759"/>
<dbReference type="SUPFAM" id="SSF57701">
    <property type="entry name" value="Zn2/Cys6 DNA-binding domain"/>
    <property type="match status" value="1"/>
</dbReference>
<dbReference type="EMBL" id="LK056650">
    <property type="protein sequence ID" value="CDS82022.1"/>
    <property type="molecule type" value="Genomic_DNA"/>
</dbReference>
<dbReference type="AlphaFoldDB" id="A0A127Z5X3"/>
<feature type="region of interest" description="Disordered" evidence="2">
    <location>
        <begin position="819"/>
        <end position="927"/>
    </location>
</feature>
<feature type="compositionally biased region" description="Low complexity" evidence="2">
    <location>
        <begin position="7"/>
        <end position="20"/>
    </location>
</feature>
<sequence length="965" mass="107304">MADMVYGHHSPSSASGSTSGRFGLGSMSTSASSLIRDAAPPASAEHQQQQQQQPPSVPSQPGKRRRYARRSCLTCRSKKTRCELPDEGVPSSHDPLPVNKACHRCKTLDIPCVVWDGNRKRKPRIDPPSSSVQPSIRHPSDDSDATFSSRRHDESYSDNSLPHFNHRAVRPYTEETPYSNHDWRSPSASSVGAHRLSPRRADLYQRSRRPSDLAPSTSASRPLRAPASTISSASSANAANHAPVTADGHYNAALFINIESSESIKAKVIGHEIPILSNRYLHSPLVTLNRFITKIPPFSRLLRLDTDRSLEGQLSSLLSDENIYALQQHLPRLRMWHPHVSDLETLRTMSRERPNSSTSLLLATVCFVASKIAGKRHLVKHFALHVDRIGLQVLISAPKELHAAQAFELLLSHGPSIIGASVDSSNADSNGLPMFGESLHASAISIAEGIGLDLVMSQALQDGIDAAHDSPEHLDRLHFQLRRFSLWCSLSIWRAKFVFLNSVLRPYDFSRLRRDAEHVISIVDTLRQRDSQPAKTSKDDILLRAGILALAYRAIQVADFHARLSQLDMLWNSRPLFTEVEVRHELTSRINQHLDFIDALRKSKRHKLWVMANLDELKFLDRWIDLEFESDSIFLFQLYMRMSLPTDKATGTVLDVSHALGRDPSLLRFMLDAAKQSYLNDERAIAGFAATPRFEGENIEQTGLPLLLTYGYILHISICLMEGLNFSQYGPHDSSMREDMFALLLPKLAERLCGSAESTAEEAESLERLVSSMLMQMARRLEEWDYLIVTKTKPIGQPPSAFNSQAAPDVSLYHSRPRSYEHEPAGQLVHQSSQTSYSTPPQQRHHATSSSDSGAVTRTIDSRADPPPIDHWQDASSARQSHSSRLALGSLIHPQPGHAPNGHSASSIDSDDTRNAHAPAPFTAANQPQTLLAPSDCWASDNMARIMDQILSWDCVAEMPFPSGN</sequence>
<dbReference type="PANTHER" id="PTHR31668">
    <property type="entry name" value="GLUCOSE TRANSPORT TRANSCRIPTION REGULATOR RGT1-RELATED-RELATED"/>
    <property type="match status" value="1"/>
</dbReference>
<feature type="region of interest" description="Disordered" evidence="2">
    <location>
        <begin position="118"/>
        <end position="237"/>
    </location>
</feature>
<accession>A0A127Z5X3</accession>
<dbReference type="InterPro" id="IPR001138">
    <property type="entry name" value="Zn2Cys6_DnaBD"/>
</dbReference>
<dbReference type="GO" id="GO:0008270">
    <property type="term" value="F:zinc ion binding"/>
    <property type="evidence" value="ECO:0007669"/>
    <property type="project" value="InterPro"/>
</dbReference>
<evidence type="ECO:0000259" key="3">
    <source>
        <dbReference type="PROSITE" id="PS50048"/>
    </source>
</evidence>
<evidence type="ECO:0000256" key="1">
    <source>
        <dbReference type="ARBA" id="ARBA00023242"/>
    </source>
</evidence>
<feature type="region of interest" description="Disordered" evidence="2">
    <location>
        <begin position="1"/>
        <end position="70"/>
    </location>
</feature>
<reference evidence="4" key="1">
    <citation type="submission" date="2014-06" db="EMBL/GenBank/DDBJ databases">
        <authorList>
            <person name="Ju J."/>
            <person name="Zhang J."/>
        </authorList>
    </citation>
    <scope>NUCLEOTIDE SEQUENCE</scope>
    <source>
        <strain evidence="4">SscI8</strain>
    </source>
</reference>
<dbReference type="InterPro" id="IPR036864">
    <property type="entry name" value="Zn2-C6_fun-type_DNA-bd_sf"/>
</dbReference>
<evidence type="ECO:0000313" key="4">
    <source>
        <dbReference type="EMBL" id="CDS82022.1"/>
    </source>
</evidence>
<feature type="compositionally biased region" description="Low complexity" evidence="2">
    <location>
        <begin position="225"/>
        <end position="237"/>
    </location>
</feature>
<feature type="compositionally biased region" description="Low complexity" evidence="2">
    <location>
        <begin position="38"/>
        <end position="54"/>
    </location>
</feature>
<organism evidence="4">
    <name type="scientific">Sporisorium scitamineum</name>
    <dbReference type="NCBI Taxonomy" id="49012"/>
    <lineage>
        <taxon>Eukaryota</taxon>
        <taxon>Fungi</taxon>
        <taxon>Dikarya</taxon>
        <taxon>Basidiomycota</taxon>
        <taxon>Ustilaginomycotina</taxon>
        <taxon>Ustilaginomycetes</taxon>
        <taxon>Ustilaginales</taxon>
        <taxon>Ustilaginaceae</taxon>
        <taxon>Sporisorium</taxon>
    </lineage>
</organism>
<feature type="compositionally biased region" description="Basic and acidic residues" evidence="2">
    <location>
        <begin position="199"/>
        <end position="211"/>
    </location>
</feature>
<dbReference type="InterPro" id="IPR050797">
    <property type="entry name" value="Carb_Metab_Trans_Reg"/>
</dbReference>
<feature type="compositionally biased region" description="Low complexity" evidence="2">
    <location>
        <begin position="831"/>
        <end position="842"/>
    </location>
</feature>
<protein>
    <recommendedName>
        <fullName evidence="3">Zn(2)-C6 fungal-type domain-containing protein</fullName>
    </recommendedName>
</protein>